<keyword evidence="3 8" id="KW-0812">Transmembrane</keyword>
<dbReference type="PANTHER" id="PTHR12815">
    <property type="entry name" value="SORTING AND ASSEMBLY MACHINERY SAMM50 PROTEIN FAMILY MEMBER"/>
    <property type="match status" value="1"/>
</dbReference>
<evidence type="ECO:0000259" key="11">
    <source>
        <dbReference type="PROSITE" id="PS51779"/>
    </source>
</evidence>
<feature type="domain" description="POTRA" evidence="11">
    <location>
        <begin position="391"/>
        <end position="465"/>
    </location>
</feature>
<sequence length="932" mass="102431" precursor="true">MGSKYRAQAAAVLLAGTMLAGVAEAQTAPSTPAPAPTPGQAAPAPAPQVTTQGAPQTATPTTVVAQPARTIRSLRVLGSQRIEPDTVLSYTKLRVGEPYTNESVDAAIKDLYASDLIAEAQIEGVESGDLIVRIRENPVINRVVLEGNRRLKSDKILPEIKLAPRQIFTRTAVRADVGRIVELYRRQGRFAAVVEPKQVVLDQNRVDVVFEIAEGPKSKVRQINILGNEQFSDNALRKEMATKQARFFRFFSSATSYDQDRLAYDQQKLRQYYLTEGYADFRVISAVAELTPDKEDFIITYVVEEGPRYKFGDVTVDSGIRDFNGEQLAKSLQIKKGEWFNAKLVEDSVTSLSEAAGLFGYAFADVRPEYQRDEETLTMGLTFNIAESQRTYVERIEITGNTQTQDEVIRREMRIAEGDAYNSFLRKRSQDRINSLGYFQDKFEIEEQPGSTPDRVILTSNVEERSTGELTLSAGFSSLERFILQGSIRQRNFRGKGQDLRLQVNYSSYSKSIEAGFTEPYLFDKNIALGGTVFRRDFSNFNFVGNERNTTYAQVSTGFNIVAGIPLTEYWSLSGRYNLQQDDVSLDESTFFTNGQCDPLRAGRFLCEQLGNRITSLVGASVVYDSLNSRLRPTAGQRLLIGADFAGLGGDVRYVRARVDGIKYFNMGGGFILSTAAQGGYIKALEDSRGPGIDPVRIIDRFYLGEPQFRGFDIRGVGPRVQRIPFTTDEDGNTILVTDRDQIVDDAIGGKGYYLTKAEVEIPLGSGAQELGLRPSVYVMAGALFNVTRPLPTITFTQATDSSGNPLFNVDGSPNLLPATTPIRNSEGAPLFINTFTSNGVPGQRSTTCSTGYADTAGAPCVGTEQNSAAVNTTTPFLERFVGDSIKPRITVGIGVNWNSPFGPLRIDLAKDIISIDGDDPKLLTFNVGAGF</sequence>
<reference evidence="12" key="1">
    <citation type="submission" date="2022-07" db="EMBL/GenBank/DDBJ databases">
        <title>Sphingomonas sp. nov., a novel bacterium isolated from the north slope of the Mount Everest.</title>
        <authorList>
            <person name="Cui X."/>
            <person name="Liu Y."/>
        </authorList>
    </citation>
    <scope>NUCLEOTIDE SEQUENCE</scope>
    <source>
        <strain evidence="12">S5-59</strain>
    </source>
</reference>
<evidence type="ECO:0000256" key="9">
    <source>
        <dbReference type="NCBIfam" id="TIGR03303"/>
    </source>
</evidence>
<comment type="similarity">
    <text evidence="8">Belongs to the BamA family.</text>
</comment>
<dbReference type="Pfam" id="PF07244">
    <property type="entry name" value="POTRA"/>
    <property type="match status" value="4"/>
</dbReference>
<comment type="function">
    <text evidence="8">Part of the outer membrane protein assembly complex, which is involved in assembly and insertion of beta-barrel proteins into the outer membrane.</text>
</comment>
<evidence type="ECO:0000256" key="7">
    <source>
        <dbReference type="ARBA" id="ARBA00023237"/>
    </source>
</evidence>
<feature type="domain" description="POTRA" evidence="11">
    <location>
        <begin position="69"/>
        <end position="137"/>
    </location>
</feature>
<dbReference type="EMBL" id="CP101740">
    <property type="protein sequence ID" value="UUL84169.1"/>
    <property type="molecule type" value="Genomic_DNA"/>
</dbReference>
<dbReference type="NCBIfam" id="TIGR03303">
    <property type="entry name" value="OM_YaeT"/>
    <property type="match status" value="1"/>
</dbReference>
<keyword evidence="13" id="KW-1185">Reference proteome</keyword>
<keyword evidence="7 8" id="KW-0998">Cell outer membrane</keyword>
<proteinExistence type="inferred from homology"/>
<dbReference type="Gene3D" id="3.10.20.310">
    <property type="entry name" value="membrane protein fhac"/>
    <property type="match status" value="5"/>
</dbReference>
<feature type="domain" description="POTRA" evidence="11">
    <location>
        <begin position="218"/>
        <end position="306"/>
    </location>
</feature>
<dbReference type="Proteomes" id="UP001058533">
    <property type="component" value="Chromosome"/>
</dbReference>
<evidence type="ECO:0000256" key="3">
    <source>
        <dbReference type="ARBA" id="ARBA00022692"/>
    </source>
</evidence>
<evidence type="ECO:0000256" key="6">
    <source>
        <dbReference type="ARBA" id="ARBA00023136"/>
    </source>
</evidence>
<evidence type="ECO:0000256" key="10">
    <source>
        <dbReference type="SAM" id="MobiDB-lite"/>
    </source>
</evidence>
<dbReference type="Pfam" id="PF01103">
    <property type="entry name" value="Omp85"/>
    <property type="match status" value="2"/>
</dbReference>
<dbReference type="InterPro" id="IPR023707">
    <property type="entry name" value="OM_assembly_BamA"/>
</dbReference>
<dbReference type="InterPro" id="IPR010827">
    <property type="entry name" value="BamA/TamA_POTRA"/>
</dbReference>
<evidence type="ECO:0000256" key="8">
    <source>
        <dbReference type="HAMAP-Rule" id="MF_01430"/>
    </source>
</evidence>
<organism evidence="12 13">
    <name type="scientific">Sphingomonas qomolangmaensis</name>
    <dbReference type="NCBI Taxonomy" id="2918765"/>
    <lineage>
        <taxon>Bacteria</taxon>
        <taxon>Pseudomonadati</taxon>
        <taxon>Pseudomonadota</taxon>
        <taxon>Alphaproteobacteria</taxon>
        <taxon>Sphingomonadales</taxon>
        <taxon>Sphingomonadaceae</taxon>
        <taxon>Sphingomonas</taxon>
    </lineage>
</organism>
<evidence type="ECO:0000313" key="12">
    <source>
        <dbReference type="EMBL" id="UUL84169.1"/>
    </source>
</evidence>
<comment type="subunit">
    <text evidence="8">Part of the Bam complex.</text>
</comment>
<dbReference type="PIRSF" id="PIRSF006076">
    <property type="entry name" value="OM_assembly_OMP85"/>
    <property type="match status" value="1"/>
</dbReference>
<feature type="signal peptide" evidence="8">
    <location>
        <begin position="1"/>
        <end position="25"/>
    </location>
</feature>
<evidence type="ECO:0000256" key="2">
    <source>
        <dbReference type="ARBA" id="ARBA00022452"/>
    </source>
</evidence>
<evidence type="ECO:0000256" key="1">
    <source>
        <dbReference type="ARBA" id="ARBA00004370"/>
    </source>
</evidence>
<dbReference type="PANTHER" id="PTHR12815:SF23">
    <property type="entry name" value="OUTER MEMBRANE PROTEIN ASSEMBLY FACTOR BAMA"/>
    <property type="match status" value="1"/>
</dbReference>
<feature type="region of interest" description="Disordered" evidence="10">
    <location>
        <begin position="27"/>
        <end position="62"/>
    </location>
</feature>
<name>A0ABY5LEF9_9SPHN</name>
<evidence type="ECO:0000313" key="13">
    <source>
        <dbReference type="Proteomes" id="UP001058533"/>
    </source>
</evidence>
<feature type="compositionally biased region" description="Low complexity" evidence="10">
    <location>
        <begin position="38"/>
        <end position="62"/>
    </location>
</feature>
<accession>A0ABY5LEF9</accession>
<gene>
    <name evidence="8 12" type="primary">bamA</name>
    <name evidence="12" type="ORF">NMP03_04165</name>
</gene>
<dbReference type="Gene3D" id="2.40.160.50">
    <property type="entry name" value="membrane protein fhac: a member of the omp85/tpsb transporter family"/>
    <property type="match status" value="1"/>
</dbReference>
<evidence type="ECO:0000256" key="5">
    <source>
        <dbReference type="ARBA" id="ARBA00022737"/>
    </source>
</evidence>
<keyword evidence="6 8" id="KW-0472">Membrane</keyword>
<dbReference type="InterPro" id="IPR034746">
    <property type="entry name" value="POTRA"/>
</dbReference>
<keyword evidence="4 8" id="KW-0732">Signal</keyword>
<dbReference type="PROSITE" id="PS51779">
    <property type="entry name" value="POTRA"/>
    <property type="match status" value="4"/>
</dbReference>
<dbReference type="InterPro" id="IPR000184">
    <property type="entry name" value="Bac_surfAg_D15"/>
</dbReference>
<dbReference type="InterPro" id="IPR039910">
    <property type="entry name" value="D15-like"/>
</dbReference>
<keyword evidence="2 8" id="KW-1134">Transmembrane beta strand</keyword>
<keyword evidence="5 8" id="KW-0677">Repeat</keyword>
<comment type="subcellular location">
    <subcellularLocation>
        <location evidence="8">Cell outer membrane</location>
    </subcellularLocation>
    <subcellularLocation>
        <location evidence="1">Membrane</location>
    </subcellularLocation>
</comment>
<feature type="chain" id="PRO_5044906665" description="Outer membrane protein assembly factor BamA" evidence="8">
    <location>
        <begin position="26"/>
        <end position="932"/>
    </location>
</feature>
<dbReference type="RefSeq" id="WP_256508001.1">
    <property type="nucleotide sequence ID" value="NZ_CP101740.1"/>
</dbReference>
<evidence type="ECO:0000256" key="4">
    <source>
        <dbReference type="ARBA" id="ARBA00022729"/>
    </source>
</evidence>
<protein>
    <recommendedName>
        <fullName evidence="8 9">Outer membrane protein assembly factor BamA</fullName>
    </recommendedName>
</protein>
<dbReference type="HAMAP" id="MF_01430">
    <property type="entry name" value="OM_assembly_BamA"/>
    <property type="match status" value="1"/>
</dbReference>
<feature type="domain" description="POTRA" evidence="11">
    <location>
        <begin position="138"/>
        <end position="215"/>
    </location>
</feature>